<feature type="compositionally biased region" description="Low complexity" evidence="1">
    <location>
        <begin position="67"/>
        <end position="84"/>
    </location>
</feature>
<gene>
    <name evidence="2" type="ORF">PsYK624_120060</name>
</gene>
<comment type="caution">
    <text evidence="2">The sequence shown here is derived from an EMBL/GenBank/DDBJ whole genome shotgun (WGS) entry which is preliminary data.</text>
</comment>
<sequence>MDFAAFTTHKVSTEINNDDVDYPDLIRPLNTSNAPIKDAFDRQSATSRATTAEPGADSRQSTRPPDSEASIARSALSRASSVSHARSRLGEAVSARLRLRPSPPRARSTQLPSRSGKPLSRASRSASRASAVPSMRSVSIASRASSPARDVRDDFAVPLVPKREGGRVATPTKRATRASTSRQARPSRARAITSKSTSPYSASPTQKPARGRQTTPAAPQAGPSRRSPSGSPLTDIPDSPSSAKARSPLSPPVSPKTSDKDRRKGKRRAPERSPSVELLSTPPEGSGASPARKKRRRTSPRSTRTLRPRT</sequence>
<feature type="compositionally biased region" description="Low complexity" evidence="1">
    <location>
        <begin position="169"/>
        <end position="191"/>
    </location>
</feature>
<evidence type="ECO:0000313" key="3">
    <source>
        <dbReference type="Proteomes" id="UP000703269"/>
    </source>
</evidence>
<dbReference type="AlphaFoldDB" id="A0A9P3LHR9"/>
<feature type="compositionally biased region" description="Low complexity" evidence="1">
    <location>
        <begin position="216"/>
        <end position="232"/>
    </location>
</feature>
<proteinExistence type="predicted"/>
<name>A0A9P3LHR9_9APHY</name>
<keyword evidence="3" id="KW-1185">Reference proteome</keyword>
<feature type="compositionally biased region" description="Polar residues" evidence="1">
    <location>
        <begin position="193"/>
        <end position="206"/>
    </location>
</feature>
<feature type="compositionally biased region" description="Low complexity" evidence="1">
    <location>
        <begin position="120"/>
        <end position="139"/>
    </location>
</feature>
<protein>
    <submittedName>
        <fullName evidence="2">Uncharacterized protein</fullName>
    </submittedName>
</protein>
<evidence type="ECO:0000313" key="2">
    <source>
        <dbReference type="EMBL" id="GJE95816.1"/>
    </source>
</evidence>
<reference evidence="2 3" key="1">
    <citation type="submission" date="2021-08" db="EMBL/GenBank/DDBJ databases">
        <title>Draft Genome Sequence of Phanerochaete sordida strain YK-624.</title>
        <authorList>
            <person name="Mori T."/>
            <person name="Dohra H."/>
            <person name="Suzuki T."/>
            <person name="Kawagishi H."/>
            <person name="Hirai H."/>
        </authorList>
    </citation>
    <scope>NUCLEOTIDE SEQUENCE [LARGE SCALE GENOMIC DNA]</scope>
    <source>
        <strain evidence="2 3">YK-624</strain>
    </source>
</reference>
<feature type="region of interest" description="Disordered" evidence="1">
    <location>
        <begin position="29"/>
        <end position="310"/>
    </location>
</feature>
<dbReference type="EMBL" id="BPQB01000052">
    <property type="protein sequence ID" value="GJE95816.1"/>
    <property type="molecule type" value="Genomic_DNA"/>
</dbReference>
<accession>A0A9P3LHR9</accession>
<dbReference type="Proteomes" id="UP000703269">
    <property type="component" value="Unassembled WGS sequence"/>
</dbReference>
<evidence type="ECO:0000256" key="1">
    <source>
        <dbReference type="SAM" id="MobiDB-lite"/>
    </source>
</evidence>
<feature type="compositionally biased region" description="Basic residues" evidence="1">
    <location>
        <begin position="291"/>
        <end position="310"/>
    </location>
</feature>
<organism evidence="2 3">
    <name type="scientific">Phanerochaete sordida</name>
    <dbReference type="NCBI Taxonomy" id="48140"/>
    <lineage>
        <taxon>Eukaryota</taxon>
        <taxon>Fungi</taxon>
        <taxon>Dikarya</taxon>
        <taxon>Basidiomycota</taxon>
        <taxon>Agaricomycotina</taxon>
        <taxon>Agaricomycetes</taxon>
        <taxon>Polyporales</taxon>
        <taxon>Phanerochaetaceae</taxon>
        <taxon>Phanerochaete</taxon>
    </lineage>
</organism>
<feature type="compositionally biased region" description="Basic and acidic residues" evidence="1">
    <location>
        <begin position="149"/>
        <end position="166"/>
    </location>
</feature>